<dbReference type="STRING" id="440168.SAMN04487974_11482"/>
<proteinExistence type="predicted"/>
<evidence type="ECO:0000313" key="2">
    <source>
        <dbReference type="Proteomes" id="UP000199495"/>
    </source>
</evidence>
<dbReference type="AlphaFoldDB" id="A0A1G7YN96"/>
<accession>A0A1G7YN96</accession>
<dbReference type="RefSeq" id="WP_056240664.1">
    <property type="nucleotide sequence ID" value="NZ_FNCS01000014.1"/>
</dbReference>
<reference evidence="1 2" key="1">
    <citation type="submission" date="2016-10" db="EMBL/GenBank/DDBJ databases">
        <authorList>
            <person name="de Groot N.N."/>
        </authorList>
    </citation>
    <scope>NUCLEOTIDE SEQUENCE [LARGE SCALE GENOMIC DNA]</scope>
    <source>
        <strain evidence="1 2">CGMCC 1.10267</strain>
    </source>
</reference>
<gene>
    <name evidence="1" type="ORF">SAMN04487974_11482</name>
</gene>
<organism evidence="1 2">
    <name type="scientific">Pelagibacterium luteolum</name>
    <dbReference type="NCBI Taxonomy" id="440168"/>
    <lineage>
        <taxon>Bacteria</taxon>
        <taxon>Pseudomonadati</taxon>
        <taxon>Pseudomonadota</taxon>
        <taxon>Alphaproteobacteria</taxon>
        <taxon>Hyphomicrobiales</taxon>
        <taxon>Devosiaceae</taxon>
        <taxon>Pelagibacterium</taxon>
    </lineage>
</organism>
<evidence type="ECO:0000313" key="1">
    <source>
        <dbReference type="EMBL" id="SDG97310.1"/>
    </source>
</evidence>
<name>A0A1G7YN96_9HYPH</name>
<sequence length="78" mass="8879">MQIRLLGEVSFAEMRQALFEALNEIEDEFAIRYSRGAVLFINPTDGLDENVVARRRGRVISKVTKKGPYRSAADEYCP</sequence>
<dbReference type="Proteomes" id="UP000199495">
    <property type="component" value="Unassembled WGS sequence"/>
</dbReference>
<protein>
    <submittedName>
        <fullName evidence="1">Uncharacterized protein</fullName>
    </submittedName>
</protein>
<keyword evidence="2" id="KW-1185">Reference proteome</keyword>
<dbReference type="EMBL" id="FNCS01000014">
    <property type="protein sequence ID" value="SDG97310.1"/>
    <property type="molecule type" value="Genomic_DNA"/>
</dbReference>
<dbReference type="OrthoDB" id="8910096at2"/>